<protein>
    <submittedName>
        <fullName evidence="1">Outer membrane efflux protein</fullName>
    </submittedName>
</protein>
<gene>
    <name evidence="1" type="ORF">SAMN05421740_102260</name>
</gene>
<evidence type="ECO:0000313" key="2">
    <source>
        <dbReference type="Proteomes" id="UP000198916"/>
    </source>
</evidence>
<sequence length="232" mass="26155">MKKAIFTVLLVSLLVGHQKLSAQESIMGEINYEYLEKLIDLAKKNYPRNQIMKIQGERSKAAVSAAKISYLDLIQASYFYSPAESYLASSSPGTNNVSLILSGFQFGVVLSPGLFFQKPYTVKQAKAQYEVAMLETKNYQTVLEIEVKTRYYNYVLILNDLKVKNQEAQDSKFMLESAREQYELGEIELEDYNMRKGGATQAGLSLAQTEINFLKAKDALEEIIGVKLTDVK</sequence>
<proteinExistence type="predicted"/>
<dbReference type="Gene3D" id="1.20.1600.10">
    <property type="entry name" value="Outer membrane efflux proteins (OEP)"/>
    <property type="match status" value="1"/>
</dbReference>
<name>A0A1H7IP60_9SPHI</name>
<reference evidence="2" key="1">
    <citation type="submission" date="2016-10" db="EMBL/GenBank/DDBJ databases">
        <authorList>
            <person name="Varghese N."/>
            <person name="Submissions S."/>
        </authorList>
    </citation>
    <scope>NUCLEOTIDE SEQUENCE [LARGE SCALE GENOMIC DNA]</scope>
    <source>
        <strain evidence="2">Jip14</strain>
    </source>
</reference>
<accession>A0A1H7IP60</accession>
<organism evidence="1 2">
    <name type="scientific">Parapedobacter koreensis</name>
    <dbReference type="NCBI Taxonomy" id="332977"/>
    <lineage>
        <taxon>Bacteria</taxon>
        <taxon>Pseudomonadati</taxon>
        <taxon>Bacteroidota</taxon>
        <taxon>Sphingobacteriia</taxon>
        <taxon>Sphingobacteriales</taxon>
        <taxon>Sphingobacteriaceae</taxon>
        <taxon>Parapedobacter</taxon>
    </lineage>
</organism>
<evidence type="ECO:0000313" key="1">
    <source>
        <dbReference type="EMBL" id="SEK62535.1"/>
    </source>
</evidence>
<keyword evidence="2" id="KW-1185">Reference proteome</keyword>
<dbReference type="EMBL" id="FNZR01000002">
    <property type="protein sequence ID" value="SEK62535.1"/>
    <property type="molecule type" value="Genomic_DNA"/>
</dbReference>
<dbReference type="AlphaFoldDB" id="A0A1H7IP60"/>
<dbReference type="OrthoDB" id="793488at2"/>
<dbReference type="STRING" id="332977.SAMN05421740_102260"/>
<dbReference type="GO" id="GO:0015562">
    <property type="term" value="F:efflux transmembrane transporter activity"/>
    <property type="evidence" value="ECO:0007669"/>
    <property type="project" value="InterPro"/>
</dbReference>
<dbReference type="SUPFAM" id="SSF56954">
    <property type="entry name" value="Outer membrane efflux proteins (OEP)"/>
    <property type="match status" value="1"/>
</dbReference>
<dbReference type="Proteomes" id="UP000198916">
    <property type="component" value="Unassembled WGS sequence"/>
</dbReference>
<dbReference type="RefSeq" id="WP_090603357.1">
    <property type="nucleotide sequence ID" value="NZ_FNZR01000002.1"/>
</dbReference>